<dbReference type="Gene3D" id="3.40.630.30">
    <property type="match status" value="1"/>
</dbReference>
<keyword evidence="4" id="KW-1185">Reference proteome</keyword>
<protein>
    <submittedName>
        <fullName evidence="3">N-acetyltransferase</fullName>
    </submittedName>
</protein>
<dbReference type="Proteomes" id="UP001304461">
    <property type="component" value="Unassembled WGS sequence"/>
</dbReference>
<organism evidence="3 4">
    <name type="scientific">Cyanobium gracile UHCC 0139</name>
    <dbReference type="NCBI Taxonomy" id="3110308"/>
    <lineage>
        <taxon>Bacteria</taxon>
        <taxon>Bacillati</taxon>
        <taxon>Cyanobacteriota</taxon>
        <taxon>Cyanophyceae</taxon>
        <taxon>Synechococcales</taxon>
        <taxon>Prochlorococcaceae</taxon>
        <taxon>Cyanobium</taxon>
    </lineage>
</organism>
<dbReference type="SUPFAM" id="SSF55729">
    <property type="entry name" value="Acyl-CoA N-acyltransferases (Nat)"/>
    <property type="match status" value="1"/>
</dbReference>
<reference evidence="3 4" key="1">
    <citation type="submission" date="2023-12" db="EMBL/GenBank/DDBJ databases">
        <title>Baltic Sea Cyanobacteria.</title>
        <authorList>
            <person name="Delbaje E."/>
            <person name="Fewer D.P."/>
            <person name="Shishido T.K."/>
        </authorList>
    </citation>
    <scope>NUCLEOTIDE SEQUENCE [LARGE SCALE GENOMIC DNA]</scope>
    <source>
        <strain evidence="3 4">UHCC 0139</strain>
    </source>
</reference>
<dbReference type="InterPro" id="IPR045039">
    <property type="entry name" value="NSI-like"/>
</dbReference>
<evidence type="ECO:0000313" key="3">
    <source>
        <dbReference type="EMBL" id="MEA5391882.1"/>
    </source>
</evidence>
<dbReference type="InterPro" id="IPR016181">
    <property type="entry name" value="Acyl_CoA_acyltransferase"/>
</dbReference>
<keyword evidence="1" id="KW-0808">Transferase</keyword>
<gene>
    <name evidence="3" type="ORF">VB738_11505</name>
</gene>
<evidence type="ECO:0000256" key="1">
    <source>
        <dbReference type="ARBA" id="ARBA00022679"/>
    </source>
</evidence>
<dbReference type="RefSeq" id="WP_323305862.1">
    <property type="nucleotide sequence ID" value="NZ_JAYGHX010000006.1"/>
</dbReference>
<comment type="caution">
    <text evidence="3">The sequence shown here is derived from an EMBL/GenBank/DDBJ whole genome shotgun (WGS) entry which is preliminary data.</text>
</comment>
<name>A0ABU5RVT4_9CYAN</name>
<dbReference type="PANTHER" id="PTHR43626:SF4">
    <property type="entry name" value="GCN5-RELATED N-ACETYLTRANSFERASE 2, CHLOROPLASTIC"/>
    <property type="match status" value="1"/>
</dbReference>
<sequence>MIPFRSQPPTPRLREGYALLQQHDPDPAGLNHLLVACGDGPRSPERWQRVLARSTWHLVVLNPSGQLVGFVRATSDQALNANLWDLVADPADPWRDEVIGALVQTALARLRRELSGCSISLSAPPEAVTALTRAGFVVDPGGIRAMGLDLRSGRED</sequence>
<dbReference type="PANTHER" id="PTHR43626">
    <property type="entry name" value="ACYL-COA N-ACYLTRANSFERASE"/>
    <property type="match status" value="1"/>
</dbReference>
<evidence type="ECO:0000256" key="2">
    <source>
        <dbReference type="ARBA" id="ARBA00023315"/>
    </source>
</evidence>
<evidence type="ECO:0000313" key="4">
    <source>
        <dbReference type="Proteomes" id="UP001304461"/>
    </source>
</evidence>
<accession>A0ABU5RVT4</accession>
<dbReference type="EMBL" id="JAYGHX010000006">
    <property type="protein sequence ID" value="MEA5391882.1"/>
    <property type="molecule type" value="Genomic_DNA"/>
</dbReference>
<proteinExistence type="predicted"/>
<keyword evidence="2" id="KW-0012">Acyltransferase</keyword>